<evidence type="ECO:0000256" key="1">
    <source>
        <dbReference type="SAM" id="MobiDB-lite"/>
    </source>
</evidence>
<feature type="domain" description="HTH cro/C1-type" evidence="3">
    <location>
        <begin position="17"/>
        <end position="75"/>
    </location>
</feature>
<dbReference type="GO" id="GO:0003677">
    <property type="term" value="F:DNA binding"/>
    <property type="evidence" value="ECO:0007669"/>
    <property type="project" value="InterPro"/>
</dbReference>
<organism evidence="4">
    <name type="scientific">Polynucleobacter yangtzensis</name>
    <dbReference type="NCBI Taxonomy" id="1743159"/>
    <lineage>
        <taxon>Bacteria</taxon>
        <taxon>Pseudomonadati</taxon>
        <taxon>Pseudomonadota</taxon>
        <taxon>Betaproteobacteria</taxon>
        <taxon>Burkholderiales</taxon>
        <taxon>Burkholderiaceae</taxon>
        <taxon>Polynucleobacter</taxon>
    </lineage>
</organism>
<gene>
    <name evidence="4" type="ORF">PKF023_12410</name>
</gene>
<evidence type="ECO:0000259" key="3">
    <source>
        <dbReference type="PROSITE" id="PS50943"/>
    </source>
</evidence>
<feature type="transmembrane region" description="Helical" evidence="2">
    <location>
        <begin position="167"/>
        <end position="188"/>
    </location>
</feature>
<dbReference type="Gene3D" id="1.10.260.40">
    <property type="entry name" value="lambda repressor-like DNA-binding domains"/>
    <property type="match status" value="1"/>
</dbReference>
<keyword evidence="2" id="KW-0472">Membrane</keyword>
<dbReference type="Pfam" id="PF13413">
    <property type="entry name" value="HTH_25"/>
    <property type="match status" value="1"/>
</dbReference>
<evidence type="ECO:0000256" key="2">
    <source>
        <dbReference type="SAM" id="Phobius"/>
    </source>
</evidence>
<feature type="compositionally biased region" description="Low complexity" evidence="1">
    <location>
        <begin position="212"/>
        <end position="226"/>
    </location>
</feature>
<evidence type="ECO:0000313" key="4">
    <source>
        <dbReference type="EMBL" id="BDT77438.1"/>
    </source>
</evidence>
<accession>A0A9C7CBJ9</accession>
<dbReference type="PROSITE" id="PS50943">
    <property type="entry name" value="HTH_CROC1"/>
    <property type="match status" value="1"/>
</dbReference>
<feature type="region of interest" description="Disordered" evidence="1">
    <location>
        <begin position="92"/>
        <end position="140"/>
    </location>
</feature>
<dbReference type="CDD" id="cd00093">
    <property type="entry name" value="HTH_XRE"/>
    <property type="match status" value="1"/>
</dbReference>
<dbReference type="SUPFAM" id="SSF47413">
    <property type="entry name" value="lambda repressor-like DNA-binding domains"/>
    <property type="match status" value="1"/>
</dbReference>
<protein>
    <recommendedName>
        <fullName evidence="3">HTH cro/C1-type domain-containing protein</fullName>
    </recommendedName>
</protein>
<dbReference type="InterPro" id="IPR001387">
    <property type="entry name" value="Cro/C1-type_HTH"/>
</dbReference>
<keyword evidence="2" id="KW-1133">Transmembrane helix</keyword>
<dbReference type="KEGG" id="pyt:PKF023_12410"/>
<dbReference type="InterPro" id="IPR010982">
    <property type="entry name" value="Lambda_DNA-bd_dom_sf"/>
</dbReference>
<keyword evidence="2" id="KW-0812">Transmembrane</keyword>
<dbReference type="EMBL" id="AP026973">
    <property type="protein sequence ID" value="BDT77438.1"/>
    <property type="molecule type" value="Genomic_DNA"/>
</dbReference>
<dbReference type="AlphaFoldDB" id="A0A9C7CBJ9"/>
<dbReference type="SMART" id="SM00530">
    <property type="entry name" value="HTH_XRE"/>
    <property type="match status" value="1"/>
</dbReference>
<feature type="compositionally biased region" description="Basic and acidic residues" evidence="1">
    <location>
        <begin position="92"/>
        <end position="125"/>
    </location>
</feature>
<reference evidence="4" key="1">
    <citation type="submission" date="2022-11" db="EMBL/GenBank/DDBJ databases">
        <title>Complete Genome Sequences of three Polynucleobacter sp. Subcluster PnecC Strains KF022, KF023, and KF032 Isolated from a Shallow Eutrophic Lake in Japan.</title>
        <authorList>
            <person name="Ogata Y."/>
            <person name="Watanabe K."/>
            <person name="Takemine S."/>
            <person name="Shindo C."/>
            <person name="Kurokawa R."/>
            <person name="Suda W."/>
        </authorList>
    </citation>
    <scope>NUCLEOTIDE SEQUENCE</scope>
    <source>
        <strain evidence="4">KF023</strain>
    </source>
</reference>
<dbReference type="RefSeq" id="WP_281741806.1">
    <property type="nucleotide sequence ID" value="NZ_AP026973.1"/>
</dbReference>
<proteinExistence type="predicted"/>
<feature type="region of interest" description="Disordered" evidence="1">
    <location>
        <begin position="207"/>
        <end position="226"/>
    </location>
</feature>
<sequence>MNKSDKLPEIRKEAFTKARESLGLSIKDLSGMSCFSVRQIEQIENGESSSFYGAQVKFTAAKKVASLLKLTPEDAFDFSGVVQPVKPAEVEEKLQEETKASAAEKKAKPEKTKEKNQAKETEQTKELVSQAPAAEPKAEKPIARKVTESVLDYSVKSKASIDPKKKIILLLAITAAVIFSVVNLRPLFFPEPVKEEVVIIQEVVPETPPASAPAEPAPAAQPATSVPVPATQPVAAASVECPPADASALNYKPDAPKKAGDMVYLQSKTAQTVCVVDATGKTQNKMLEPGVGASVYGKPPFKVLTGGLNQVDLYYQGAKVRTGNTSSKTIILEPAEIVQTIAPAPSTDSQLR</sequence>
<dbReference type="Proteomes" id="UP001211097">
    <property type="component" value="Chromosome"/>
</dbReference>
<name>A0A9C7CBJ9_9BURK</name>